<accession>A0A916UJE2</accession>
<dbReference type="EMBL" id="BMED01000002">
    <property type="protein sequence ID" value="GGC75310.1"/>
    <property type="molecule type" value="Genomic_DNA"/>
</dbReference>
<reference evidence="2" key="1">
    <citation type="journal article" date="2014" name="Int. J. Syst. Evol. Microbiol.">
        <title>Complete genome sequence of Corynebacterium casei LMG S-19264T (=DSM 44701T), isolated from a smear-ripened cheese.</title>
        <authorList>
            <consortium name="US DOE Joint Genome Institute (JGI-PGF)"/>
            <person name="Walter F."/>
            <person name="Albersmeier A."/>
            <person name="Kalinowski J."/>
            <person name="Ruckert C."/>
        </authorList>
    </citation>
    <scope>NUCLEOTIDE SEQUENCE</scope>
    <source>
        <strain evidence="2">CGMCC 1.10998</strain>
    </source>
</reference>
<gene>
    <name evidence="2" type="ORF">GCM10011396_23170</name>
</gene>
<dbReference type="Proteomes" id="UP000637423">
    <property type="component" value="Unassembled WGS sequence"/>
</dbReference>
<sequence length="125" mass="13466">MDMQKKVLSSASGDGSEKHKTANAIRNVSLPLGTVEPENRVSNGYTVALFNAARNNASKNTAHQILGAKGTSSKFQNVQVLALPIVKTSRLPNSGASAREYFKQNKLEADLVELIAICSRVGLRR</sequence>
<feature type="region of interest" description="Disordered" evidence="1">
    <location>
        <begin position="1"/>
        <end position="23"/>
    </location>
</feature>
<comment type="caution">
    <text evidence="2">The sequence shown here is derived from an EMBL/GenBank/DDBJ whole genome shotgun (WGS) entry which is preliminary data.</text>
</comment>
<name>A0A916UJE2_9BURK</name>
<organism evidence="2 3">
    <name type="scientific">Undibacterium terreum</name>
    <dbReference type="NCBI Taxonomy" id="1224302"/>
    <lineage>
        <taxon>Bacteria</taxon>
        <taxon>Pseudomonadati</taxon>
        <taxon>Pseudomonadota</taxon>
        <taxon>Betaproteobacteria</taxon>
        <taxon>Burkholderiales</taxon>
        <taxon>Oxalobacteraceae</taxon>
        <taxon>Undibacterium</taxon>
    </lineage>
</organism>
<keyword evidence="3" id="KW-1185">Reference proteome</keyword>
<reference evidence="2" key="2">
    <citation type="submission" date="2020-09" db="EMBL/GenBank/DDBJ databases">
        <authorList>
            <person name="Sun Q."/>
            <person name="Zhou Y."/>
        </authorList>
    </citation>
    <scope>NUCLEOTIDE SEQUENCE</scope>
    <source>
        <strain evidence="2">CGMCC 1.10998</strain>
    </source>
</reference>
<proteinExistence type="predicted"/>
<evidence type="ECO:0000256" key="1">
    <source>
        <dbReference type="SAM" id="MobiDB-lite"/>
    </source>
</evidence>
<evidence type="ECO:0000313" key="3">
    <source>
        <dbReference type="Proteomes" id="UP000637423"/>
    </source>
</evidence>
<dbReference type="RefSeq" id="WP_188566203.1">
    <property type="nucleotide sequence ID" value="NZ_BMED01000002.1"/>
</dbReference>
<protein>
    <submittedName>
        <fullName evidence="2">Uncharacterized protein</fullName>
    </submittedName>
</protein>
<evidence type="ECO:0000313" key="2">
    <source>
        <dbReference type="EMBL" id="GGC75310.1"/>
    </source>
</evidence>
<dbReference type="AlphaFoldDB" id="A0A916UJE2"/>